<evidence type="ECO:0000259" key="11">
    <source>
        <dbReference type="Pfam" id="PF13206"/>
    </source>
</evidence>
<keyword evidence="8" id="KW-0449">Lipoprotein</keyword>
<dbReference type="Pfam" id="PF13206">
    <property type="entry name" value="VSG_B"/>
    <property type="match status" value="1"/>
</dbReference>
<evidence type="ECO:0000256" key="10">
    <source>
        <dbReference type="SAM" id="SignalP"/>
    </source>
</evidence>
<feature type="chain" id="PRO_5013085515" evidence="10">
    <location>
        <begin position="23"/>
        <end position="364"/>
    </location>
</feature>
<evidence type="ECO:0000256" key="4">
    <source>
        <dbReference type="ARBA" id="ARBA00022622"/>
    </source>
</evidence>
<comment type="function">
    <text evidence="1">VSG forms a coat on the surface of the parasite. The trypanosome evades the immune response of the host by expressing a series of antigenically distinct VSGs from an estimated 1000 VSG genes.</text>
</comment>
<keyword evidence="6" id="KW-0472">Membrane</keyword>
<sequence>MAKLSLIFALYITTLCVLRTDANIGAGENTPLFRDLYALVALEDHQIVESHEAASAISQAEEILQLNMTISEDPWRLMFRKKADGTEWHEEVFTNYSKHAEWKALWSTWLKSTKQAKEDESAKAVLKKFGGAELTPQQKKALWKRLQPIAARALASIATLEELRKAEESEAAKQVQKTIQEAVYGEAKTSADTLTAGGTKLIKGSGKSNTGAACSGSGSTHPASTVVATLLCICSTSSNQQKACVNPSTPLTQWTDGQDGAVSKWDELKKHCVVNSRASSVAQEISHRLEAIRASLKSDGTHAYLGAFRQTNCEGDQGNGICVQYTGYDAKTPTAFEDVDCVKKLTETATALEQAEEAKKNQPL</sequence>
<organism evidence="12">
    <name type="scientific">Trypanosoma brucei</name>
    <dbReference type="NCBI Taxonomy" id="5691"/>
    <lineage>
        <taxon>Eukaryota</taxon>
        <taxon>Discoba</taxon>
        <taxon>Euglenozoa</taxon>
        <taxon>Kinetoplastea</taxon>
        <taxon>Metakinetoplastina</taxon>
        <taxon>Trypanosomatida</taxon>
        <taxon>Trypanosomatidae</taxon>
        <taxon>Trypanosoma</taxon>
    </lineage>
</organism>
<protein>
    <submittedName>
        <fullName evidence="12">Variant surface glycoprotein 1125.1405</fullName>
    </submittedName>
</protein>
<dbReference type="VEuPathDB" id="TriTrypDB:Tb927.11.19410"/>
<dbReference type="VEuPathDB" id="TriTrypDB:Tb427_000368100"/>
<dbReference type="EMBL" id="KX699661">
    <property type="protein sequence ID" value="APD73617.1"/>
    <property type="molecule type" value="Genomic_DNA"/>
</dbReference>
<evidence type="ECO:0000313" key="12">
    <source>
        <dbReference type="EMBL" id="APD73617.1"/>
    </source>
</evidence>
<dbReference type="AlphaFoldDB" id="A0A1J0R6Y1"/>
<evidence type="ECO:0000256" key="6">
    <source>
        <dbReference type="ARBA" id="ARBA00023136"/>
    </source>
</evidence>
<evidence type="ECO:0000256" key="3">
    <source>
        <dbReference type="ARBA" id="ARBA00022475"/>
    </source>
</evidence>
<evidence type="ECO:0000256" key="7">
    <source>
        <dbReference type="ARBA" id="ARBA00023180"/>
    </source>
</evidence>
<keyword evidence="7" id="KW-0325">Glycoprotein</keyword>
<name>A0A1J0R6Y1_9TRYP</name>
<dbReference type="GO" id="GO:0005886">
    <property type="term" value="C:plasma membrane"/>
    <property type="evidence" value="ECO:0007669"/>
    <property type="project" value="UniProtKB-SubCell"/>
</dbReference>
<evidence type="ECO:0000256" key="1">
    <source>
        <dbReference type="ARBA" id="ARBA00002523"/>
    </source>
</evidence>
<feature type="coiled-coil region" evidence="9">
    <location>
        <begin position="150"/>
        <end position="177"/>
    </location>
</feature>
<comment type="subcellular location">
    <subcellularLocation>
        <location evidence="2">Cell membrane</location>
        <topology evidence="2">Lipid-anchor</topology>
        <topology evidence="2">GPI-anchor</topology>
    </subcellularLocation>
</comment>
<evidence type="ECO:0000256" key="5">
    <source>
        <dbReference type="ARBA" id="ARBA00022729"/>
    </source>
</evidence>
<dbReference type="GO" id="GO:0098552">
    <property type="term" value="C:side of membrane"/>
    <property type="evidence" value="ECO:0007669"/>
    <property type="project" value="UniProtKB-KW"/>
</dbReference>
<keyword evidence="5 10" id="KW-0732">Signal</keyword>
<feature type="domain" description="Trypanosome variant surface glycoprotein B-type N-terminal" evidence="11">
    <location>
        <begin position="13"/>
        <end position="361"/>
    </location>
</feature>
<keyword evidence="4" id="KW-0336">GPI-anchor</keyword>
<keyword evidence="9" id="KW-0175">Coiled coil</keyword>
<proteinExistence type="predicted"/>
<accession>A0A1J0R6Y1</accession>
<feature type="signal peptide" evidence="10">
    <location>
        <begin position="1"/>
        <end position="22"/>
    </location>
</feature>
<evidence type="ECO:0000256" key="2">
    <source>
        <dbReference type="ARBA" id="ARBA00004609"/>
    </source>
</evidence>
<evidence type="ECO:0000256" key="9">
    <source>
        <dbReference type="SAM" id="Coils"/>
    </source>
</evidence>
<evidence type="ECO:0000256" key="8">
    <source>
        <dbReference type="ARBA" id="ARBA00023288"/>
    </source>
</evidence>
<keyword evidence="3" id="KW-1003">Cell membrane</keyword>
<dbReference type="InterPro" id="IPR025932">
    <property type="entry name" value="Trypano_VSG_B_N_dom"/>
</dbReference>
<reference evidence="12" key="1">
    <citation type="submission" date="2016-08" db="EMBL/GenBank/DDBJ databases">
        <title>VSG repertoire of Trypanosoma brucei EATRO 1125.</title>
        <authorList>
            <person name="Cross G.A."/>
        </authorList>
    </citation>
    <scope>NUCLEOTIDE SEQUENCE</scope>
    <source>
        <strain evidence="12">EATRO 1125</strain>
    </source>
</reference>